<proteinExistence type="predicted"/>
<geneLocation type="plasmid" evidence="2 3">
    <name>pMP1046B</name>
</geneLocation>
<keyword evidence="1 2" id="KW-0812">Transmembrane</keyword>
<feature type="transmembrane region" description="Helical" evidence="1">
    <location>
        <begin position="7"/>
        <end position="29"/>
    </location>
</feature>
<evidence type="ECO:0000313" key="3">
    <source>
        <dbReference type="Proteomes" id="UP000029488"/>
    </source>
</evidence>
<gene>
    <name evidence="2" type="ORF">LSJ_3073</name>
</gene>
<keyword evidence="1" id="KW-0472">Membrane</keyword>
<protein>
    <submittedName>
        <fullName evidence="2">Putative transmembrane protein</fullName>
    </submittedName>
</protein>
<keyword evidence="2" id="KW-0614">Plasmid</keyword>
<sequence>MRDLVGCVGCLFYIILAIFSIGLIMFSFIEMSL</sequence>
<keyword evidence="1" id="KW-1133">Transmembrane helix</keyword>
<dbReference type="AlphaFoldDB" id="A0A089QG14"/>
<evidence type="ECO:0000256" key="1">
    <source>
        <dbReference type="SAM" id="Phobius"/>
    </source>
</evidence>
<name>A0A089QG14_9LACO</name>
<reference evidence="2 3" key="1">
    <citation type="journal article" date="2014" name="BMC Genomics">
        <title>Unusual genome complexity in Lactobacillus salivarius JCM1046.</title>
        <authorList>
            <person name="Raftis E.J."/>
            <person name="Forde B.M."/>
            <person name="Claesson M.J."/>
            <person name="O'Toole P.W."/>
        </authorList>
    </citation>
    <scope>NUCLEOTIDE SEQUENCE [LARGE SCALE GENOMIC DNA]</scope>
    <source>
        <strain evidence="2 3">JCM1046</strain>
        <plasmid evidence="2 3">pMP1046B</plasmid>
    </source>
</reference>
<dbReference type="KEGG" id="lsj:LSJ_3073"/>
<accession>A0A089QG14</accession>
<dbReference type="EMBL" id="CP007648">
    <property type="protein sequence ID" value="AIR11690.1"/>
    <property type="molecule type" value="Genomic_DNA"/>
</dbReference>
<dbReference type="Proteomes" id="UP000029488">
    <property type="component" value="Plasmid pMP1046B"/>
</dbReference>
<organism evidence="2 3">
    <name type="scientific">Ligilactobacillus salivarius</name>
    <dbReference type="NCBI Taxonomy" id="1624"/>
    <lineage>
        <taxon>Bacteria</taxon>
        <taxon>Bacillati</taxon>
        <taxon>Bacillota</taxon>
        <taxon>Bacilli</taxon>
        <taxon>Lactobacillales</taxon>
        <taxon>Lactobacillaceae</taxon>
        <taxon>Ligilactobacillus</taxon>
    </lineage>
</organism>
<evidence type="ECO:0000313" key="2">
    <source>
        <dbReference type="EMBL" id="AIR11690.1"/>
    </source>
</evidence>